<dbReference type="InterPro" id="IPR018159">
    <property type="entry name" value="Spectrin/alpha-actinin"/>
</dbReference>
<comment type="caution">
    <text evidence="19">The sequence shown here is derived from an EMBL/GenBank/DDBJ whole genome shotgun (WGS) entry which is preliminary data.</text>
</comment>
<feature type="compositionally biased region" description="Low complexity" evidence="16">
    <location>
        <begin position="2407"/>
        <end position="2418"/>
    </location>
</feature>
<feature type="compositionally biased region" description="Pro residues" evidence="16">
    <location>
        <begin position="2752"/>
        <end position="2762"/>
    </location>
</feature>
<feature type="compositionally biased region" description="Polar residues" evidence="16">
    <location>
        <begin position="724"/>
        <end position="745"/>
    </location>
</feature>
<keyword evidence="11 17" id="KW-0472">Membrane</keyword>
<feature type="compositionally biased region" description="Polar residues" evidence="16">
    <location>
        <begin position="2591"/>
        <end position="2600"/>
    </location>
</feature>
<dbReference type="PANTHER" id="PTHR24417">
    <property type="entry name" value="SERINE/THREONINE-PROTEIN KINASE LMTK1"/>
    <property type="match status" value="1"/>
</dbReference>
<feature type="compositionally biased region" description="Low complexity" evidence="16">
    <location>
        <begin position="2622"/>
        <end position="2631"/>
    </location>
</feature>
<feature type="compositionally biased region" description="Acidic residues" evidence="16">
    <location>
        <begin position="2870"/>
        <end position="2885"/>
    </location>
</feature>
<dbReference type="FunFam" id="1.10.510.10:FF:000347">
    <property type="entry name" value="Apoptosis associated tyrosine kinase"/>
    <property type="match status" value="1"/>
</dbReference>
<gene>
    <name evidence="19" type="ORF">SUZIE_214465</name>
</gene>
<dbReference type="InterPro" id="IPR017441">
    <property type="entry name" value="Protein_kinase_ATP_BS"/>
</dbReference>
<reference evidence="19" key="1">
    <citation type="submission" date="2020-03" db="EMBL/GenBank/DDBJ databases">
        <title>Studies in the Genomics of Life Span.</title>
        <authorList>
            <person name="Glass D."/>
        </authorList>
    </citation>
    <scope>NUCLEOTIDE SEQUENCE</scope>
    <source>
        <strain evidence="19">SUZIE</strain>
        <tissue evidence="19">Muscle</tissue>
    </source>
</reference>
<feature type="compositionally biased region" description="Low complexity" evidence="16">
    <location>
        <begin position="685"/>
        <end position="696"/>
    </location>
</feature>
<evidence type="ECO:0000256" key="16">
    <source>
        <dbReference type="SAM" id="MobiDB-lite"/>
    </source>
</evidence>
<dbReference type="EMBL" id="JAATJV010452800">
    <property type="protein sequence ID" value="MBZ3891740.1"/>
    <property type="molecule type" value="Genomic_DNA"/>
</dbReference>
<evidence type="ECO:0000256" key="6">
    <source>
        <dbReference type="ARBA" id="ARBA00022692"/>
    </source>
</evidence>
<evidence type="ECO:0000313" key="20">
    <source>
        <dbReference type="Proteomes" id="UP001166674"/>
    </source>
</evidence>
<dbReference type="InterPro" id="IPR058028">
    <property type="entry name" value="Tepsin_VHS/ENTH-like"/>
</dbReference>
<dbReference type="Gene3D" id="3.30.200.20">
    <property type="entry name" value="Phosphorylase Kinase, domain 1"/>
    <property type="match status" value="1"/>
</dbReference>
<keyword evidence="5" id="KW-0808">Transferase</keyword>
<dbReference type="CDD" id="cd03572">
    <property type="entry name" value="ENTH_like_Tepsin"/>
    <property type="match status" value="1"/>
</dbReference>
<dbReference type="Gene3D" id="1.25.40.90">
    <property type="match status" value="1"/>
</dbReference>
<name>A0AA41NJS1_SCICA</name>
<evidence type="ECO:0000256" key="15">
    <source>
        <dbReference type="SAM" id="Coils"/>
    </source>
</evidence>
<feature type="compositionally biased region" description="Low complexity" evidence="16">
    <location>
        <begin position="2568"/>
        <end position="2578"/>
    </location>
</feature>
<evidence type="ECO:0000256" key="8">
    <source>
        <dbReference type="ARBA" id="ARBA00022777"/>
    </source>
</evidence>
<dbReference type="InterPro" id="IPR008942">
    <property type="entry name" value="ENTH_VHS"/>
</dbReference>
<dbReference type="GO" id="GO:0005737">
    <property type="term" value="C:cytoplasm"/>
    <property type="evidence" value="ECO:0007669"/>
    <property type="project" value="UniProtKB-ARBA"/>
</dbReference>
<feature type="region of interest" description="Disordered" evidence="16">
    <location>
        <begin position="790"/>
        <end position="809"/>
    </location>
</feature>
<keyword evidence="20" id="KW-1185">Reference proteome</keyword>
<dbReference type="GO" id="GO:0004713">
    <property type="term" value="F:protein tyrosine kinase activity"/>
    <property type="evidence" value="ECO:0007669"/>
    <property type="project" value="InterPro"/>
</dbReference>
<evidence type="ECO:0000259" key="18">
    <source>
        <dbReference type="PROSITE" id="PS50011"/>
    </source>
</evidence>
<dbReference type="InterPro" id="IPR001245">
    <property type="entry name" value="Ser-Thr/Tyr_kinase_cat_dom"/>
</dbReference>
<feature type="compositionally biased region" description="Basic and acidic residues" evidence="16">
    <location>
        <begin position="1003"/>
        <end position="1015"/>
    </location>
</feature>
<feature type="transmembrane region" description="Helical" evidence="17">
    <location>
        <begin position="1759"/>
        <end position="1780"/>
    </location>
</feature>
<feature type="compositionally biased region" description="Polar residues" evidence="16">
    <location>
        <begin position="1041"/>
        <end position="1052"/>
    </location>
</feature>
<dbReference type="PROSITE" id="PS50011">
    <property type="entry name" value="PROTEIN_KINASE_DOM"/>
    <property type="match status" value="1"/>
</dbReference>
<feature type="region of interest" description="Disordered" evidence="16">
    <location>
        <begin position="181"/>
        <end position="287"/>
    </location>
</feature>
<dbReference type="PRINTS" id="PR00109">
    <property type="entry name" value="TYRKINASE"/>
</dbReference>
<feature type="region of interest" description="Disordered" evidence="16">
    <location>
        <begin position="1401"/>
        <end position="1424"/>
    </location>
</feature>
<feature type="binding site" evidence="14">
    <location>
        <position position="1889"/>
    </location>
    <ligand>
        <name>ATP</name>
        <dbReference type="ChEBI" id="CHEBI:30616"/>
    </ligand>
</feature>
<dbReference type="InterPro" id="IPR011009">
    <property type="entry name" value="Kinase-like_dom_sf"/>
</dbReference>
<evidence type="ECO:0000256" key="14">
    <source>
        <dbReference type="PROSITE-ProRule" id="PRU10141"/>
    </source>
</evidence>
<evidence type="ECO:0000256" key="5">
    <source>
        <dbReference type="ARBA" id="ARBA00022679"/>
    </source>
</evidence>
<feature type="region of interest" description="Disordered" evidence="16">
    <location>
        <begin position="1150"/>
        <end position="1178"/>
    </location>
</feature>
<feature type="transmembrane region" description="Helical" evidence="17">
    <location>
        <begin position="1731"/>
        <end position="1752"/>
    </location>
</feature>
<dbReference type="GO" id="GO:0016020">
    <property type="term" value="C:membrane"/>
    <property type="evidence" value="ECO:0007669"/>
    <property type="project" value="UniProtKB-SubCell"/>
</dbReference>
<dbReference type="SUPFAM" id="SSF48464">
    <property type="entry name" value="ENTH/VHS domain"/>
    <property type="match status" value="1"/>
</dbReference>
<feature type="region of interest" description="Disordered" evidence="16">
    <location>
        <begin position="975"/>
        <end position="1063"/>
    </location>
</feature>
<dbReference type="PROSITE" id="PS00107">
    <property type="entry name" value="PROTEIN_KINASE_ATP"/>
    <property type="match status" value="1"/>
</dbReference>
<feature type="region of interest" description="Disordered" evidence="16">
    <location>
        <begin position="2643"/>
        <end position="2663"/>
    </location>
</feature>
<dbReference type="PANTHER" id="PTHR24417:SF0">
    <property type="entry name" value="SERINE_THREONINE-PROTEIN KINASE LMTK1"/>
    <property type="match status" value="1"/>
</dbReference>
<dbReference type="EC" id="2.7.11.1" evidence="2"/>
<keyword evidence="8 19" id="KW-0418">Kinase</keyword>
<evidence type="ECO:0000256" key="3">
    <source>
        <dbReference type="ARBA" id="ARBA00022527"/>
    </source>
</evidence>
<feature type="compositionally biased region" description="Basic and acidic residues" evidence="16">
    <location>
        <begin position="975"/>
        <end position="984"/>
    </location>
</feature>
<evidence type="ECO:0000313" key="19">
    <source>
        <dbReference type="EMBL" id="MBZ3891740.1"/>
    </source>
</evidence>
<feature type="coiled-coil region" evidence="15">
    <location>
        <begin position="1275"/>
        <end position="1302"/>
    </location>
</feature>
<feature type="region of interest" description="Disordered" evidence="16">
    <location>
        <begin position="2958"/>
        <end position="3006"/>
    </location>
</feature>
<evidence type="ECO:0000256" key="12">
    <source>
        <dbReference type="ARBA" id="ARBA00047899"/>
    </source>
</evidence>
<feature type="coiled-coil region" evidence="15">
    <location>
        <begin position="1185"/>
        <end position="1241"/>
    </location>
</feature>
<keyword evidence="6 17" id="KW-0812">Transmembrane</keyword>
<evidence type="ECO:0000256" key="4">
    <source>
        <dbReference type="ARBA" id="ARBA00022553"/>
    </source>
</evidence>
<feature type="region of interest" description="Disordered" evidence="16">
    <location>
        <begin position="2278"/>
        <end position="2354"/>
    </location>
</feature>
<dbReference type="Gene3D" id="1.10.510.10">
    <property type="entry name" value="Transferase(Phosphotransferase) domain 1"/>
    <property type="match status" value="1"/>
</dbReference>
<comment type="catalytic activity">
    <reaction evidence="13">
        <text>L-seryl-[protein] + ATP = O-phospho-L-seryl-[protein] + ADP + H(+)</text>
        <dbReference type="Rhea" id="RHEA:17989"/>
        <dbReference type="Rhea" id="RHEA-COMP:9863"/>
        <dbReference type="Rhea" id="RHEA-COMP:11604"/>
        <dbReference type="ChEBI" id="CHEBI:15378"/>
        <dbReference type="ChEBI" id="CHEBI:29999"/>
        <dbReference type="ChEBI" id="CHEBI:30616"/>
        <dbReference type="ChEBI" id="CHEBI:83421"/>
        <dbReference type="ChEBI" id="CHEBI:456216"/>
        <dbReference type="EC" id="2.7.11.1"/>
    </reaction>
</comment>
<feature type="compositionally biased region" description="Low complexity" evidence="16">
    <location>
        <begin position="2981"/>
        <end position="2990"/>
    </location>
</feature>
<keyword evidence="3" id="KW-0723">Serine/threonine-protein kinase</keyword>
<evidence type="ECO:0000256" key="11">
    <source>
        <dbReference type="ARBA" id="ARBA00023136"/>
    </source>
</evidence>
<organism evidence="19 20">
    <name type="scientific">Sciurus carolinensis</name>
    <name type="common">Eastern gray squirrel</name>
    <dbReference type="NCBI Taxonomy" id="30640"/>
    <lineage>
        <taxon>Eukaryota</taxon>
        <taxon>Metazoa</taxon>
        <taxon>Chordata</taxon>
        <taxon>Craniata</taxon>
        <taxon>Vertebrata</taxon>
        <taxon>Euteleostomi</taxon>
        <taxon>Mammalia</taxon>
        <taxon>Eutheria</taxon>
        <taxon>Euarchontoglires</taxon>
        <taxon>Glires</taxon>
        <taxon>Rodentia</taxon>
        <taxon>Sciuromorpha</taxon>
        <taxon>Sciuridae</taxon>
        <taxon>Sciurinae</taxon>
        <taxon>Sciurini</taxon>
        <taxon>Sciurus</taxon>
    </lineage>
</organism>
<evidence type="ECO:0000256" key="17">
    <source>
        <dbReference type="SAM" id="Phobius"/>
    </source>
</evidence>
<feature type="coiled-coil region" evidence="15">
    <location>
        <begin position="1528"/>
        <end position="1659"/>
    </location>
</feature>
<keyword evidence="4" id="KW-0597">Phosphoprotein</keyword>
<keyword evidence="15" id="KW-0175">Coiled coil</keyword>
<feature type="compositionally biased region" description="Basic and acidic residues" evidence="16">
    <location>
        <begin position="271"/>
        <end position="281"/>
    </location>
</feature>
<dbReference type="Proteomes" id="UP001166674">
    <property type="component" value="Unassembled WGS sequence"/>
</dbReference>
<proteinExistence type="predicted"/>
<dbReference type="CDD" id="cd05087">
    <property type="entry name" value="PTKc_Aatyk1"/>
    <property type="match status" value="1"/>
</dbReference>
<sequence>MMSRVQAICLKRLLVSFLHVPEISHESLGSSQCLLEYLLNRLDSSSGHVKLKVLKILLYLCDHGSSSFLLILKRNSALIQEATVFAGPPDPLHGNSLYQKVRAAAQDLGSTLFSDALLPLPPSQPRRALAPAGMGSQSRPQGTLQGFGYSKEQAQAGSASEALLSTIQRAAEVVANAVRSGAQNPPPWGDTYQPAVTPAVSHGLPTLGNQLPGAIPSVRATRHQPGQAGGGWHELDSSPSSQNSSQDSDLSRASDLGSRSGSDSHSGASREPGDLAERVEAEAPSDCQQELSLVRTLVQGPRTFLSREEAQHFIKQCGLLNCEATLQLLLHHLGGAGEREQMRALSAIASLSCADLLPLEHVLLLSQARLQELSRGSPGPVTSKATKILRHLEASCGQRPPAPRPCTQPGPAATLAAPSDLLTGPLPPSGGQAFLQPLSSTPALPRSRIPSPLLDSCPLPVPGDASEAETSPAGSREQDAGTPERGPSSLAPRRRLVERVRGGIKRLFGSIRSAHALIPPLEAPPSSLQHPIVSQPPSRGPQLSAAPPTLELSEGQPSGPMRSREAQSGRPEGQSESDAGRKGGRVTDRGGGAALVASRGRSPALPAIHCHPPGGTAGDRGAPGRPPGRVRGSHAPAPARAGEGIHGPRRPVTSTMKGSRATGGAPEDNPEGVDLSLTGLPLPMSRRPSSASTARPVVRSISVATGSSTRRKALEATGPGGSRAINNLRRSNSTTQVSQPWTSSPRPAEPTDFLTLFEGDPGGRSLASLPKPCRGKGATWNVLDDQPRAFASPASAQSSSTLNSPVGPRRRECSLAPSFTANNRSSKGAVGNCVTSMVHNHYSPSEKAPPSKSSNQTAPSLNNIIKAATSEGSEGSSFRKPCKNFTTDHMVQGTPGGTAANLLRRKEVTEEEAERFIHQVNQAAVTIQRWYRHQVQRRRAGVTSLGHLLASTREGQQRLGGGNLLDLHRQKEVARRKAREEKARQARQAAIQELRQKRAQKSGKAEHGPPKESPETRAAVQPRPPAEPSLTPGGDTCQPPKANNTDILSQDVASEDVETVGPTRSRFKSRATLDELLDMLKLLEEDPEPLPHPSAYHKDRYAWIDEDSASSLTADNLERFGKLSAPHSPPEDGTLLSEAKLQSVMSFLDEMEKSGQGRPSPQPEGLVPDVGRGHPELAPEGSVSVMRLKLEVEEQKQAVVLLQRALAQQRDLTVRRVRETEKELRRQLRQQKEHYEATIQRHLTFIDQLIEDKKVLSGKCEAMVAELKRGDQQSRERVAQMQEQHQLEIKKLKELMSATEKVRREKWISEKTKKIKEITVRGLEPEIQKLIAKHKQEVRRLRGLHEAELLQREEQAAQRCLRQAEDLREQLEREKEALGQRERERAQLRLEQHLEQEQRALERQRQRLSSEAAEERERLGQQAARQRAELEELRQQLQDSSAALTRALRAEFEKGREEQERRHQVPCPVPSLVSGGVELKALKEQLEVEKQAWTANCAKKEEVWQLNRERELKEEIRKGRDQEIELVIHRLEADMTLAKEESERAAESRIKRVRDQYEAELSELEQSRRELQARCAELKGRLGAAEQEQERLQALVRQREKELADLRAVNAELSSERGSLAEVVHQEFAGRLAASEEENRRVKAELAELQARQQLELDEGEDGPRKEEEAVSSLQRQREVWFGSGSGGPLSVLPDALSGHRPGGSTVALALPTCLLTNGAPLSELSWSSSLAVVAVSFSGLFTVIVLMLACLCCKKGGIGFKSVLGGWQALMLTLCYLITRCSGRTQRASRPHGQEFENAEGEECVADCSAQGSPAAAAQNGPDVYVLPLTEVSLPMAKQPGRSVQLLKSTDLGRHSLLYLKEIGHGWFGKVFLGEVHSGASSTQVVVKELKASASVREQVQFLEEAQPYRALQHSNLLQCLAQCAEVTPYLLVMELCPLGDLKGYLRSCRVPESMAPDPLTLQRMACEVACGVLHLHRNNYVHSDLALRSCLLTADLAVKIGDYGLSHCKYREDYFVTADQLWVPLRWIAPELVDEVHGNLLVVDQTKTSNVWSLGVTIWELFELGAQPYPHHSDRQVLAYAVREQQLKLPKPQLQLTLSDRWYEVMQFCWLQPEQRPTAEEVHLLLSYLCAKGATEAEEEFERRWRSLRPGGGGAGPGLGAVGPALSGASELAAASSFPLLEQFAGDGFHADGDDVLTVTETSRGLNFEYKWEAGRGADAFPPTGGAPSPGRTARLQELCAPDGAPPGVVPVLSAHSPSLGSEYFIRLEEAAPAAGHDPDCADCAPSPRAAADQDDDSEGSTAASLAMEPLLGHAPPAEGPRGRCTHYQSSSRARDPPSPSFAPSPGASMQAEDADWGVAAFCPPFFEDPLGVSPLGSSRARPSPGPEELGEAEAQRAAQRGHWSSNTSANNNSGSRDPDSWDPGHVGSCTDHCLSPNQTPRASPELGQPRDQEDPREPLLGPQTASLGQEPGGHISPPHLCQVISPCTETAISGGDNPQAEPKLAQEAEGSAGPQLPLPSIPSPSHEGAPLPSEEASAPDALPASPTPATSSQVTVPEPVPTLDSSSSSAAQEAPSSEEEDTTEATSGVFTDLSSDGPQAEKPDIVPAFRSLQKQVGTPDSLDSLDIPSSASYGGCEVFSPSATGIPGGQPRALDSGYDTENYESPEFVLKEAHESSVPGAFGELASEGGSEGPDMLPASLGSLSEKNPYRDSAYFSDLDTESEPSVGPQKCSEVQGVGLDPDLKSPQRPGPSVQPSPQPGVLQEAPGTGHKEALPPCEEPGACPGGSQAEPPGSQDPSERQIVPSPSHSKFFLLTPVPLSSEGEGAELQRTPGLWSPLGRTGGSGTSRNPLCLTLPGHVGALEGRSEEEEEDSEDSDESDEELRCYSIQEPSEDSEDESPAVPVVVAESQSTRNLRSLLKMPSLLSEAFCEDLERKKKAVSFFDDVTVYLFDQESPTRELGEPFPGAKESPPAFLEGSPGSPSAPGRPRQDDSSRDCSSAQDGGRFEWDDGFPLAPAKAAAAATALDPAAPALAASPTPAAHTSFSRFTVSPAPPSRFSITHVSDSDAQSVGEPALLGHPHLRPAHPYLLVISGGGVLARNPCRLSTRVATSKAFGAQALQQVLGLVALRLETQAAAL</sequence>
<dbReference type="GO" id="GO:0012505">
    <property type="term" value="C:endomembrane system"/>
    <property type="evidence" value="ECO:0007669"/>
    <property type="project" value="UniProtKB-ARBA"/>
</dbReference>
<dbReference type="GO" id="GO:0004674">
    <property type="term" value="F:protein serine/threonine kinase activity"/>
    <property type="evidence" value="ECO:0007669"/>
    <property type="project" value="UniProtKB-KW"/>
</dbReference>
<dbReference type="Pfam" id="PF07714">
    <property type="entry name" value="PK_Tyr_Ser-Thr"/>
    <property type="match status" value="1"/>
</dbReference>
<evidence type="ECO:0000256" key="1">
    <source>
        <dbReference type="ARBA" id="ARBA00004167"/>
    </source>
</evidence>
<accession>A0AA41NJS1</accession>
<dbReference type="GO" id="GO:0007420">
    <property type="term" value="P:brain development"/>
    <property type="evidence" value="ECO:0007669"/>
    <property type="project" value="TreeGrafter"/>
</dbReference>
<dbReference type="CDD" id="cd00176">
    <property type="entry name" value="SPEC"/>
    <property type="match status" value="1"/>
</dbReference>
<dbReference type="InterPro" id="IPR042817">
    <property type="entry name" value="LMTK1_c"/>
</dbReference>
<dbReference type="GO" id="GO:0005524">
    <property type="term" value="F:ATP binding"/>
    <property type="evidence" value="ECO:0007669"/>
    <property type="project" value="UniProtKB-UniRule"/>
</dbReference>
<dbReference type="InterPro" id="IPR035802">
    <property type="entry name" value="ENTH/VHS_tepsin"/>
</dbReference>
<comment type="subcellular location">
    <subcellularLocation>
        <location evidence="1">Membrane</location>
        <topology evidence="1">Single-pass membrane protein</topology>
    </subcellularLocation>
</comment>
<feature type="domain" description="Protein kinase" evidence="18">
    <location>
        <begin position="1858"/>
        <end position="2128"/>
    </location>
</feature>
<dbReference type="SUPFAM" id="SSF56112">
    <property type="entry name" value="Protein kinase-like (PK-like)"/>
    <property type="match status" value="1"/>
</dbReference>
<comment type="catalytic activity">
    <reaction evidence="12">
        <text>L-threonyl-[protein] + ATP = O-phospho-L-threonyl-[protein] + ADP + H(+)</text>
        <dbReference type="Rhea" id="RHEA:46608"/>
        <dbReference type="Rhea" id="RHEA-COMP:11060"/>
        <dbReference type="Rhea" id="RHEA-COMP:11605"/>
        <dbReference type="ChEBI" id="CHEBI:15378"/>
        <dbReference type="ChEBI" id="CHEBI:30013"/>
        <dbReference type="ChEBI" id="CHEBI:30616"/>
        <dbReference type="ChEBI" id="CHEBI:61977"/>
        <dbReference type="ChEBI" id="CHEBI:456216"/>
        <dbReference type="EC" id="2.7.11.1"/>
    </reaction>
</comment>
<evidence type="ECO:0000256" key="13">
    <source>
        <dbReference type="ARBA" id="ARBA00048679"/>
    </source>
</evidence>
<keyword evidence="9 14" id="KW-0067">ATP-binding</keyword>
<dbReference type="Pfam" id="PF25827">
    <property type="entry name" value="TVHS-like"/>
    <property type="match status" value="1"/>
</dbReference>
<feature type="compositionally biased region" description="Low complexity" evidence="16">
    <location>
        <begin position="790"/>
        <end position="800"/>
    </location>
</feature>
<feature type="compositionally biased region" description="Low complexity" evidence="16">
    <location>
        <begin position="237"/>
        <end position="270"/>
    </location>
</feature>
<feature type="region of interest" description="Disordered" evidence="16">
    <location>
        <begin position="2376"/>
        <end position="2631"/>
    </location>
</feature>
<feature type="region of interest" description="Disordered" evidence="16">
    <location>
        <begin position="2675"/>
        <end position="2917"/>
    </location>
</feature>
<evidence type="ECO:0000256" key="9">
    <source>
        <dbReference type="ARBA" id="ARBA00022840"/>
    </source>
</evidence>
<feature type="compositionally biased region" description="Basic and acidic residues" evidence="16">
    <location>
        <begin position="2451"/>
        <end position="2460"/>
    </location>
</feature>
<evidence type="ECO:0000256" key="2">
    <source>
        <dbReference type="ARBA" id="ARBA00012513"/>
    </source>
</evidence>
<protein>
    <recommendedName>
        <fullName evidence="2">non-specific serine/threonine protein kinase</fullName>
        <ecNumber evidence="2">2.7.11.1</ecNumber>
    </recommendedName>
</protein>
<feature type="region of interest" description="Disordered" evidence="16">
    <location>
        <begin position="522"/>
        <end position="752"/>
    </location>
</feature>
<evidence type="ECO:0000256" key="7">
    <source>
        <dbReference type="ARBA" id="ARBA00022741"/>
    </source>
</evidence>
<evidence type="ECO:0000256" key="10">
    <source>
        <dbReference type="ARBA" id="ARBA00022989"/>
    </source>
</evidence>
<dbReference type="InterPro" id="IPR000719">
    <property type="entry name" value="Prot_kinase_dom"/>
</dbReference>
<feature type="compositionally biased region" description="Basic and acidic residues" evidence="16">
    <location>
        <begin position="578"/>
        <end position="588"/>
    </location>
</feature>
<keyword evidence="7 14" id="KW-0547">Nucleotide-binding</keyword>
<feature type="compositionally biased region" description="Low complexity" evidence="16">
    <location>
        <begin position="2778"/>
        <end position="2790"/>
    </location>
</feature>
<keyword evidence="10 17" id="KW-1133">Transmembrane helix</keyword>
<feature type="region of interest" description="Disordered" evidence="16">
    <location>
        <begin position="396"/>
        <end position="496"/>
    </location>
</feature>
<dbReference type="FunFam" id="3.30.200.20:FF:000275">
    <property type="entry name" value="Apoptosis associated tyrosine kinase"/>
    <property type="match status" value="1"/>
</dbReference>